<feature type="region of interest" description="Disordered" evidence="1">
    <location>
        <begin position="270"/>
        <end position="341"/>
    </location>
</feature>
<sequence length="341" mass="39317">MADHQEIREILDRMERMERKMRKCRRKYKRSSRSRRRRSCSGSGSRERRRERRQQTRSRSRQSKSSSEAEEPMIDAQSPQADIEIVENQSQEAQLCVNDLFGERLYQDTVWAPNVNSEIAVRWEEILLKGIPEENLKTFLKDNPPPENCPRLVAPKINEILKGILPDTAISRDSQIVVRQEKISASIAAIARVLTGIIDDSSISNKKTFIESLLTASKLLSDLHHDESMIRRNLILSNVDKNMQNTLQSTVIDEFLFGINLEETVKSAKAMQTTGKDLKKGPEKSKNWKRPSRASWKSYGKSDGIVESDQKPPYRKQSFQSSKSHQHSMRPKDSKSSRRQH</sequence>
<evidence type="ECO:0000256" key="1">
    <source>
        <dbReference type="SAM" id="MobiDB-lite"/>
    </source>
</evidence>
<dbReference type="Proteomes" id="UP000092462">
    <property type="component" value="Unassembled WGS sequence"/>
</dbReference>
<dbReference type="PANTHER" id="PTHR34239:SF2">
    <property type="entry name" value="TRANSPOSABLE ELEMENT P TRANSPOSASE_THAP9 CONSERVED DOMAIN-CONTAINING PROTEIN"/>
    <property type="match status" value="1"/>
</dbReference>
<feature type="compositionally biased region" description="Basic and acidic residues" evidence="1">
    <location>
        <begin position="330"/>
        <end position="341"/>
    </location>
</feature>
<protein>
    <submittedName>
        <fullName evidence="2">Uncharacterized protein</fullName>
    </submittedName>
</protein>
<reference evidence="2" key="1">
    <citation type="submission" date="2022-08" db="UniProtKB">
        <authorList>
            <consortium name="EnsemblMetazoa"/>
        </authorList>
    </citation>
    <scope>IDENTIFICATION</scope>
    <source>
        <strain evidence="2">Israel</strain>
    </source>
</reference>
<organism evidence="2 3">
    <name type="scientific">Phlebotomus papatasi</name>
    <name type="common">Sandfly</name>
    <dbReference type="NCBI Taxonomy" id="29031"/>
    <lineage>
        <taxon>Eukaryota</taxon>
        <taxon>Metazoa</taxon>
        <taxon>Ecdysozoa</taxon>
        <taxon>Arthropoda</taxon>
        <taxon>Hexapoda</taxon>
        <taxon>Insecta</taxon>
        <taxon>Pterygota</taxon>
        <taxon>Neoptera</taxon>
        <taxon>Endopterygota</taxon>
        <taxon>Diptera</taxon>
        <taxon>Nematocera</taxon>
        <taxon>Psychodoidea</taxon>
        <taxon>Psychodidae</taxon>
        <taxon>Phlebotomus</taxon>
        <taxon>Phlebotomus</taxon>
    </lineage>
</organism>
<evidence type="ECO:0000313" key="3">
    <source>
        <dbReference type="Proteomes" id="UP000092462"/>
    </source>
</evidence>
<dbReference type="VEuPathDB" id="VectorBase:PPAI011139"/>
<dbReference type="EnsemblMetazoa" id="PPAI011139-RA">
    <property type="protein sequence ID" value="PPAI011139-PA"/>
    <property type="gene ID" value="PPAI011139"/>
</dbReference>
<feature type="compositionally biased region" description="Basic residues" evidence="1">
    <location>
        <begin position="47"/>
        <end position="62"/>
    </location>
</feature>
<feature type="region of interest" description="Disordered" evidence="1">
    <location>
        <begin position="13"/>
        <end position="77"/>
    </location>
</feature>
<evidence type="ECO:0000313" key="2">
    <source>
        <dbReference type="EnsemblMetazoa" id="PPAI011139-PA"/>
    </source>
</evidence>
<name>A0A1B0DRF6_PHLPP</name>
<proteinExistence type="predicted"/>
<dbReference type="AlphaFoldDB" id="A0A1B0DRF6"/>
<keyword evidence="3" id="KW-1185">Reference proteome</keyword>
<dbReference type="VEuPathDB" id="VectorBase:PPAPM1_005044"/>
<dbReference type="PANTHER" id="PTHR34239">
    <property type="entry name" value="APPLE DOMAIN-CONTAINING PROTEIN"/>
    <property type="match status" value="1"/>
</dbReference>
<feature type="compositionally biased region" description="Basic residues" evidence="1">
    <location>
        <begin position="19"/>
        <end position="39"/>
    </location>
</feature>
<dbReference type="EMBL" id="AJVK01009104">
    <property type="status" value="NOT_ANNOTATED_CDS"/>
    <property type="molecule type" value="Genomic_DNA"/>
</dbReference>
<accession>A0A1B0DRF6</accession>
<feature type="compositionally biased region" description="Basic and acidic residues" evidence="1">
    <location>
        <begin position="276"/>
        <end position="286"/>
    </location>
</feature>